<sequence>MLRFESPLLALIATPIIAYCGLSFFFFRKPEILHGKKKSPKFKYMVLAHRGGAGDRVENTLTAFQYSKEINCDMLELDVHMTKDGEMVVFHDYTVDRITEAKGLIKDFDYKDLPKLIPIPEHRNQPFAADPDSTRIPKLEEVFQAFPDVPIHLEVKPNNPELAKKVYDLIQKYNRQDSILWGCGKGLDMLYDLNPNISKFCSAKIATKIILSYYVGLLPFLSIRETFFNIPSSVTTKWFTLNLLKPKLFEHLHRRGMKVLVFAPVVGAVNTPEGFKACLDAGVDGMFTDKPVFLRQYLKQYNLQ</sequence>
<evidence type="ECO:0000256" key="5">
    <source>
        <dbReference type="ARBA" id="ARBA00022989"/>
    </source>
</evidence>
<evidence type="ECO:0000256" key="6">
    <source>
        <dbReference type="ARBA" id="ARBA00023098"/>
    </source>
</evidence>
<dbReference type="Gene3D" id="3.20.20.190">
    <property type="entry name" value="Phosphatidylinositol (PI) phosphodiesterase"/>
    <property type="match status" value="1"/>
</dbReference>
<keyword evidence="7 8" id="KW-0472">Membrane</keyword>
<keyword evidence="4 10" id="KW-0378">Hydrolase</keyword>
<keyword evidence="5 8" id="KW-1133">Transmembrane helix</keyword>
<dbReference type="Proteomes" id="UP001479436">
    <property type="component" value="Unassembled WGS sequence"/>
</dbReference>
<evidence type="ECO:0000256" key="2">
    <source>
        <dbReference type="ARBA" id="ARBA00007277"/>
    </source>
</evidence>
<feature type="transmembrane region" description="Helical" evidence="8">
    <location>
        <begin position="6"/>
        <end position="27"/>
    </location>
</feature>
<reference evidence="10 11" key="1">
    <citation type="submission" date="2023-04" db="EMBL/GenBank/DDBJ databases">
        <title>Genome of Basidiobolus ranarum AG-B5.</title>
        <authorList>
            <person name="Stajich J.E."/>
            <person name="Carter-House D."/>
            <person name="Gryganskyi A."/>
        </authorList>
    </citation>
    <scope>NUCLEOTIDE SEQUENCE [LARGE SCALE GENOMIC DNA]</scope>
    <source>
        <strain evidence="10 11">AG-B5</strain>
    </source>
</reference>
<keyword evidence="11" id="KW-1185">Reference proteome</keyword>
<dbReference type="Pfam" id="PF03009">
    <property type="entry name" value="GDPD"/>
    <property type="match status" value="1"/>
</dbReference>
<dbReference type="EC" id="3.1.4.39" evidence="10"/>
<name>A0ABR2VMB0_9FUNG</name>
<proteinExistence type="inferred from homology"/>
<evidence type="ECO:0000256" key="1">
    <source>
        <dbReference type="ARBA" id="ARBA00004370"/>
    </source>
</evidence>
<dbReference type="PANTHER" id="PTHR42758:SF2">
    <property type="entry name" value="PHOSPHATIDYLGLYCEROL PHOSPHOLIPASE C"/>
    <property type="match status" value="1"/>
</dbReference>
<organism evidence="10 11">
    <name type="scientific">Basidiobolus ranarum</name>
    <dbReference type="NCBI Taxonomy" id="34480"/>
    <lineage>
        <taxon>Eukaryota</taxon>
        <taxon>Fungi</taxon>
        <taxon>Fungi incertae sedis</taxon>
        <taxon>Zoopagomycota</taxon>
        <taxon>Entomophthoromycotina</taxon>
        <taxon>Basidiobolomycetes</taxon>
        <taxon>Basidiobolales</taxon>
        <taxon>Basidiobolaceae</taxon>
        <taxon>Basidiobolus</taxon>
    </lineage>
</organism>
<evidence type="ECO:0000259" key="9">
    <source>
        <dbReference type="PROSITE" id="PS51704"/>
    </source>
</evidence>
<evidence type="ECO:0000256" key="7">
    <source>
        <dbReference type="ARBA" id="ARBA00023136"/>
    </source>
</evidence>
<feature type="domain" description="GP-PDE" evidence="9">
    <location>
        <begin position="44"/>
        <end position="298"/>
    </location>
</feature>
<dbReference type="InterPro" id="IPR017946">
    <property type="entry name" value="PLC-like_Pdiesterase_TIM-brl"/>
</dbReference>
<protein>
    <submittedName>
        <fullName evidence="10">Lysophospholipase D gdpd1</fullName>
        <ecNumber evidence="10">3.1.4.39</ecNumber>
    </submittedName>
</protein>
<evidence type="ECO:0000313" key="11">
    <source>
        <dbReference type="Proteomes" id="UP001479436"/>
    </source>
</evidence>
<gene>
    <name evidence="10" type="primary">GDPD1</name>
    <name evidence="10" type="ORF">K7432_016096</name>
</gene>
<dbReference type="PANTHER" id="PTHR42758">
    <property type="entry name" value="PHOSPHATIDYLGLYCEROL PHOSPHOLIPASE C"/>
    <property type="match status" value="1"/>
</dbReference>
<accession>A0ABR2VMB0</accession>
<comment type="similarity">
    <text evidence="2">Belongs to the glycerophosphoryl diester phosphodiesterase family.</text>
</comment>
<evidence type="ECO:0000313" key="10">
    <source>
        <dbReference type="EMBL" id="KAK9679955.1"/>
    </source>
</evidence>
<dbReference type="InterPro" id="IPR052271">
    <property type="entry name" value="GDPD-Related"/>
</dbReference>
<evidence type="ECO:0000256" key="3">
    <source>
        <dbReference type="ARBA" id="ARBA00022692"/>
    </source>
</evidence>
<dbReference type="GO" id="GO:0047391">
    <property type="term" value="F:alkylglycerophosphoethanolamine phosphodiesterase activity"/>
    <property type="evidence" value="ECO:0007669"/>
    <property type="project" value="UniProtKB-EC"/>
</dbReference>
<dbReference type="PROSITE" id="PS51704">
    <property type="entry name" value="GP_PDE"/>
    <property type="match status" value="1"/>
</dbReference>
<comment type="caution">
    <text evidence="10">The sequence shown here is derived from an EMBL/GenBank/DDBJ whole genome shotgun (WGS) entry which is preliminary data.</text>
</comment>
<dbReference type="InterPro" id="IPR030395">
    <property type="entry name" value="GP_PDE_dom"/>
</dbReference>
<keyword evidence="3 8" id="KW-0812">Transmembrane</keyword>
<dbReference type="EMBL" id="JASJQH010009344">
    <property type="protein sequence ID" value="KAK9679955.1"/>
    <property type="molecule type" value="Genomic_DNA"/>
</dbReference>
<comment type="subcellular location">
    <subcellularLocation>
        <location evidence="1">Membrane</location>
    </subcellularLocation>
</comment>
<evidence type="ECO:0000256" key="8">
    <source>
        <dbReference type="SAM" id="Phobius"/>
    </source>
</evidence>
<dbReference type="SUPFAM" id="SSF51695">
    <property type="entry name" value="PLC-like phosphodiesterases"/>
    <property type="match status" value="1"/>
</dbReference>
<keyword evidence="6" id="KW-0443">Lipid metabolism</keyword>
<evidence type="ECO:0000256" key="4">
    <source>
        <dbReference type="ARBA" id="ARBA00022801"/>
    </source>
</evidence>